<feature type="region of interest" description="Disordered" evidence="2">
    <location>
        <begin position="1019"/>
        <end position="1040"/>
    </location>
</feature>
<evidence type="ECO:0000313" key="4">
    <source>
        <dbReference type="EMBL" id="KAF0693913.1"/>
    </source>
</evidence>
<gene>
    <name evidence="5" type="primary">Aste57867_15165</name>
    <name evidence="4" type="ORF">As57867_015109</name>
    <name evidence="5" type="ORF">ASTE57867_15165</name>
</gene>
<feature type="compositionally biased region" description="Basic residues" evidence="2">
    <location>
        <begin position="270"/>
        <end position="282"/>
    </location>
</feature>
<dbReference type="PROSITE" id="PS00018">
    <property type="entry name" value="EF_HAND_1"/>
    <property type="match status" value="1"/>
</dbReference>
<dbReference type="SUPFAM" id="SSF47473">
    <property type="entry name" value="EF-hand"/>
    <property type="match status" value="1"/>
</dbReference>
<dbReference type="AlphaFoldDB" id="A0A485L2I1"/>
<organism evidence="5 6">
    <name type="scientific">Aphanomyces stellatus</name>
    <dbReference type="NCBI Taxonomy" id="120398"/>
    <lineage>
        <taxon>Eukaryota</taxon>
        <taxon>Sar</taxon>
        <taxon>Stramenopiles</taxon>
        <taxon>Oomycota</taxon>
        <taxon>Saprolegniomycetes</taxon>
        <taxon>Saprolegniales</taxon>
        <taxon>Verrucalvaceae</taxon>
        <taxon>Aphanomyces</taxon>
    </lineage>
</organism>
<name>A0A485L2I1_9STRA</name>
<proteinExistence type="predicted"/>
<evidence type="ECO:0000259" key="3">
    <source>
        <dbReference type="PROSITE" id="PS50222"/>
    </source>
</evidence>
<keyword evidence="6" id="KW-1185">Reference proteome</keyword>
<feature type="region of interest" description="Disordered" evidence="2">
    <location>
        <begin position="249"/>
        <end position="333"/>
    </location>
</feature>
<sequence>MLGRPTSASPTCHHHPASKLTSPTRIAAAARQEPFLDLLLRRQEDKTNGHDEVLRRARVQQVKRQTQDFVDRMPFESSLTASASVPQLRQHPADEDGHRATKIRHIVGHTCDQLQKARPRSSVVPVMKMRVALQRPRTCQSKTPRQHGPPILVKHPMRVVATQLHVSLDMRETAPDVPVLVSTNQTQSDREYYSHLYMQVMHQLGQHQPTAGLAGVMQRIWDGYVDPLHAHVDRAKRLGLEFFTDEHQAEAQPTNAPSHHYANQTESQKHHIKSHRKARHRGRADDSHSSDIDKNSGPQGGPTEEMGGQDTSNEASQYAARLRQRRRSQTALGFHDGDQAAQIRKILCAKVRAPNRGLEGLIGLTWHVPGQRLRESIFSSVKNADAARQKDNEVRMRKKITAQLEHSLVKRYSTPSNNQHSAATQIQRMARGKLAGKRMRFARIVALMQLTKEAFQRKLQRKEWAEFDEVPDTVTIEELDEEMKVIVWEVKRLVRDLSLDWWKQSLGEERARLAWEVSDLKDDLRHLQQQTSVLVQNAAFCMGVMLDPRMSKMQEDRIGVHQYYSPSPRLPETNKELLDMLTTTNTKFEDAIFKFAKAKQQRTAVFTQTDKSLERHPTYIQALEKLVEIQSVTQTDTETETDNNNVDVPPPLPLVQLTNEAINPTETSVSPGKASVVEGKHKRRALHHKHRHDESSGGAAPTAAIAASLKSVPPSMLGLFKLIGKVQAHKPKSMNVAQLKLLLHDIYAARMVEESRPPLAQFLYRFFARRYGLRNVAEIHMVNFLVSLKKYYKHDVEVLLIARACEFKQVDRPLSLDGFDFYMGLLAGMGSHRHEAAVPVWYLPHVFINAIELIHKYQPGGMLDLIKYHPDRTLLDMEMKASQLPPVAVHCDVGLNAKSQSFVSRDDLLAICLTIFEALETAIHDYLIAVFKTADVDQNGELSFIEFNSMVQKVFITPEEKVELMFHDAIMMTGNPIHDAILPEVFVVIAKREGLTRKSYVGERRDAIKTPVEIPFRSSELPVDEPPGKEILDCDAGVAK</sequence>
<evidence type="ECO:0000313" key="5">
    <source>
        <dbReference type="EMBL" id="VFT91974.1"/>
    </source>
</evidence>
<dbReference type="InterPro" id="IPR018247">
    <property type="entry name" value="EF_Hand_1_Ca_BS"/>
</dbReference>
<protein>
    <submittedName>
        <fullName evidence="5">Aste57867_15165 protein</fullName>
    </submittedName>
</protein>
<reference evidence="4" key="2">
    <citation type="submission" date="2019-06" db="EMBL/GenBank/DDBJ databases">
        <title>Genomics analysis of Aphanomyces spp. identifies a new class of oomycete effector associated with host adaptation.</title>
        <authorList>
            <person name="Gaulin E."/>
        </authorList>
    </citation>
    <scope>NUCLEOTIDE SEQUENCE</scope>
    <source>
        <strain evidence="4">CBS 578.67</strain>
    </source>
</reference>
<feature type="domain" description="EF-hand" evidence="3">
    <location>
        <begin position="922"/>
        <end position="957"/>
    </location>
</feature>
<dbReference type="PROSITE" id="PS50096">
    <property type="entry name" value="IQ"/>
    <property type="match status" value="1"/>
</dbReference>
<dbReference type="PANTHER" id="PTHR34894:SF5">
    <property type="entry name" value="EF-HAND DOMAIN-CONTAINING PROTEIN"/>
    <property type="match status" value="1"/>
</dbReference>
<feature type="compositionally biased region" description="Polar residues" evidence="2">
    <location>
        <begin position="251"/>
        <end position="266"/>
    </location>
</feature>
<reference evidence="5 6" key="1">
    <citation type="submission" date="2019-03" db="EMBL/GenBank/DDBJ databases">
        <authorList>
            <person name="Gaulin E."/>
            <person name="Dumas B."/>
        </authorList>
    </citation>
    <scope>NUCLEOTIDE SEQUENCE [LARGE SCALE GENOMIC DNA]</scope>
    <source>
        <strain evidence="5">CBS 568.67</strain>
    </source>
</reference>
<accession>A0A485L2I1</accession>
<feature type="compositionally biased region" description="Polar residues" evidence="2">
    <location>
        <begin position="1"/>
        <end position="10"/>
    </location>
</feature>
<evidence type="ECO:0000256" key="1">
    <source>
        <dbReference type="ARBA" id="ARBA00022837"/>
    </source>
</evidence>
<dbReference type="GO" id="GO:0005509">
    <property type="term" value="F:calcium ion binding"/>
    <property type="evidence" value="ECO:0007669"/>
    <property type="project" value="InterPro"/>
</dbReference>
<dbReference type="InterPro" id="IPR002048">
    <property type="entry name" value="EF_hand_dom"/>
</dbReference>
<keyword evidence="1" id="KW-0106">Calcium</keyword>
<dbReference type="Proteomes" id="UP000332933">
    <property type="component" value="Unassembled WGS sequence"/>
</dbReference>
<dbReference type="PANTHER" id="PTHR34894">
    <property type="entry name" value="SAM-DEPENDENT METHYLTRANSFERASE RSMI, CONSERVED SITE"/>
    <property type="match status" value="1"/>
</dbReference>
<dbReference type="EMBL" id="VJMH01005631">
    <property type="protein sequence ID" value="KAF0693913.1"/>
    <property type="molecule type" value="Genomic_DNA"/>
</dbReference>
<feature type="compositionally biased region" description="Basic and acidic residues" evidence="2">
    <location>
        <begin position="283"/>
        <end position="294"/>
    </location>
</feature>
<evidence type="ECO:0000313" key="6">
    <source>
        <dbReference type="Proteomes" id="UP000332933"/>
    </source>
</evidence>
<dbReference type="OrthoDB" id="1927454at2759"/>
<dbReference type="Gene3D" id="1.10.238.10">
    <property type="entry name" value="EF-hand"/>
    <property type="match status" value="1"/>
</dbReference>
<dbReference type="PROSITE" id="PS50222">
    <property type="entry name" value="EF_HAND_2"/>
    <property type="match status" value="1"/>
</dbReference>
<dbReference type="EMBL" id="CAADRA010005652">
    <property type="protein sequence ID" value="VFT91974.1"/>
    <property type="molecule type" value="Genomic_DNA"/>
</dbReference>
<feature type="region of interest" description="Disordered" evidence="2">
    <location>
        <begin position="1"/>
        <end position="23"/>
    </location>
</feature>
<dbReference type="InterPro" id="IPR011992">
    <property type="entry name" value="EF-hand-dom_pair"/>
</dbReference>
<evidence type="ECO:0000256" key="2">
    <source>
        <dbReference type="SAM" id="MobiDB-lite"/>
    </source>
</evidence>